<dbReference type="PANTHER" id="PTHR43757">
    <property type="entry name" value="AMINOMETHYLTRANSFERASE"/>
    <property type="match status" value="1"/>
</dbReference>
<geneLocation type="plasmid" evidence="5">
    <name>ptb101</name>
</geneLocation>
<dbReference type="SUPFAM" id="SSF101790">
    <property type="entry name" value="Aminomethyltransferase beta-barrel domain"/>
    <property type="match status" value="1"/>
</dbReference>
<evidence type="ECO:0000259" key="2">
    <source>
        <dbReference type="Pfam" id="PF01571"/>
    </source>
</evidence>
<keyword evidence="5" id="KW-1185">Reference proteome</keyword>
<keyword evidence="4" id="KW-0489">Methyltransferase</keyword>
<dbReference type="AlphaFoldDB" id="A0A2U8FWC6"/>
<evidence type="ECO:0000256" key="1">
    <source>
        <dbReference type="PIRSR" id="PIRSR006487-1"/>
    </source>
</evidence>
<dbReference type="EMBL" id="CP029211">
    <property type="protein sequence ID" value="AWI55372.1"/>
    <property type="molecule type" value="Genomic_DNA"/>
</dbReference>
<name>A0A2U8FWC6_9BURK</name>
<dbReference type="KEGG" id="aon:DEH84_17390"/>
<feature type="domain" description="Aminomethyltransferase C-terminal" evidence="3">
    <location>
        <begin position="284"/>
        <end position="360"/>
    </location>
</feature>
<keyword evidence="4" id="KW-0808">Transferase</keyword>
<reference evidence="4 5" key="1">
    <citation type="submission" date="2018-05" db="EMBL/GenBank/DDBJ databases">
        <title>complete genome sequence of Aquabacterium olei NBRC 110486.</title>
        <authorList>
            <person name="Tang B."/>
            <person name="Chang J."/>
            <person name="Zhang L."/>
            <person name="Yang H."/>
        </authorList>
    </citation>
    <scope>NUCLEOTIDE SEQUENCE [LARGE SCALE GENOMIC DNA]</scope>
    <source>
        <strain evidence="4 5">NBRC 110486</strain>
        <plasmid evidence="5">Plasmid ptb101</plasmid>
    </source>
</reference>
<evidence type="ECO:0000313" key="4">
    <source>
        <dbReference type="EMBL" id="AWI55372.1"/>
    </source>
</evidence>
<dbReference type="Proteomes" id="UP000244892">
    <property type="component" value="Plasmid pTB101"/>
</dbReference>
<dbReference type="InterPro" id="IPR013977">
    <property type="entry name" value="GcvT_C"/>
</dbReference>
<proteinExistence type="predicted"/>
<protein>
    <submittedName>
        <fullName evidence="4">Aminomethyltransferase</fullName>
    </submittedName>
</protein>
<dbReference type="InterPro" id="IPR027266">
    <property type="entry name" value="TrmE/GcvT-like"/>
</dbReference>
<dbReference type="RefSeq" id="WP_109038486.1">
    <property type="nucleotide sequence ID" value="NZ_CP029211.1"/>
</dbReference>
<feature type="binding site" evidence="1">
    <location>
        <position position="195"/>
    </location>
    <ligand>
        <name>substrate</name>
    </ligand>
</feature>
<evidence type="ECO:0000313" key="5">
    <source>
        <dbReference type="Proteomes" id="UP000244892"/>
    </source>
</evidence>
<sequence length="372" mass="40853">MQRNSVLNERHRQLGSKLDGDTWNNMPIPWSYNRDAHEEVIATRTRAALYDVSALNIVQVSGPDAEAVLDQMLAIDITRLKPGTARLSAEVNESGALVDDIMVMRDAADRFRVSHGSGATPQTLARLAEGKQVEIVSDQDVHILSLQGPLSRDVLAPHVAGDLAGLPYFNHFPTTIFGKQVIIGRGGYSGELGYEVYCSRADAVFLWDSILEAGKPFGVIPASWNALELTRVEGGLLFFPFEMPEGDTTPWEVNMDWAVDLDKKADFIGKQALAHLKGRERVKQAGLHVDHHAAVEAGAPIFDGSQQVGVVTTASYSRLLMQSLAMVHLKPTHLKLGTSLTVRSQSGDFKATVVRTPFYDPRRLRTHPEKLA</sequence>
<dbReference type="InterPro" id="IPR029043">
    <property type="entry name" value="GcvT/YgfZ_C"/>
</dbReference>
<dbReference type="PIRSF" id="PIRSF006487">
    <property type="entry name" value="GcvT"/>
    <property type="match status" value="1"/>
</dbReference>
<organism evidence="4 5">
    <name type="scientific">Aquabacterium olei</name>
    <dbReference type="NCBI Taxonomy" id="1296669"/>
    <lineage>
        <taxon>Bacteria</taxon>
        <taxon>Pseudomonadati</taxon>
        <taxon>Pseudomonadota</taxon>
        <taxon>Betaproteobacteria</taxon>
        <taxon>Burkholderiales</taxon>
        <taxon>Aquabacterium</taxon>
    </lineage>
</organism>
<dbReference type="GO" id="GO:0032259">
    <property type="term" value="P:methylation"/>
    <property type="evidence" value="ECO:0007669"/>
    <property type="project" value="UniProtKB-KW"/>
</dbReference>
<dbReference type="InterPro" id="IPR006222">
    <property type="entry name" value="GCVT_N"/>
</dbReference>
<evidence type="ECO:0000259" key="3">
    <source>
        <dbReference type="Pfam" id="PF08669"/>
    </source>
</evidence>
<gene>
    <name evidence="4" type="ORF">DEH84_17390</name>
</gene>
<dbReference type="OrthoDB" id="9774591at2"/>
<keyword evidence="4" id="KW-0614">Plasmid</keyword>
<dbReference type="InterPro" id="IPR028896">
    <property type="entry name" value="GcvT/YgfZ/DmdA"/>
</dbReference>
<dbReference type="GO" id="GO:0008168">
    <property type="term" value="F:methyltransferase activity"/>
    <property type="evidence" value="ECO:0007669"/>
    <property type="project" value="UniProtKB-KW"/>
</dbReference>
<dbReference type="Gene3D" id="3.30.1360.120">
    <property type="entry name" value="Probable tRNA modification gtpase trme, domain 1"/>
    <property type="match status" value="1"/>
</dbReference>
<dbReference type="Pfam" id="PF08669">
    <property type="entry name" value="GCV_T_C"/>
    <property type="match status" value="1"/>
</dbReference>
<accession>A0A2U8FWC6</accession>
<dbReference type="SUPFAM" id="SSF103025">
    <property type="entry name" value="Folate-binding domain"/>
    <property type="match status" value="1"/>
</dbReference>
<dbReference type="Pfam" id="PF01571">
    <property type="entry name" value="GCV_T"/>
    <property type="match status" value="1"/>
</dbReference>
<feature type="domain" description="GCVT N-terminal" evidence="2">
    <location>
        <begin position="9"/>
        <end position="263"/>
    </location>
</feature>
<dbReference type="PANTHER" id="PTHR43757:SF2">
    <property type="entry name" value="AMINOMETHYLTRANSFERASE, MITOCHONDRIAL"/>
    <property type="match status" value="1"/>
</dbReference>